<dbReference type="InterPro" id="IPR011990">
    <property type="entry name" value="TPR-like_helical_dom_sf"/>
</dbReference>
<evidence type="ECO:0000259" key="9">
    <source>
        <dbReference type="Pfam" id="PF13844"/>
    </source>
</evidence>
<dbReference type="AlphaFoldDB" id="A0A371X6J5"/>
<dbReference type="Pfam" id="PF14559">
    <property type="entry name" value="TPR_19"/>
    <property type="match status" value="1"/>
</dbReference>
<dbReference type="Proteomes" id="UP000262379">
    <property type="component" value="Unassembled WGS sequence"/>
</dbReference>
<dbReference type="InterPro" id="IPR019734">
    <property type="entry name" value="TPR_rpt"/>
</dbReference>
<dbReference type="SUPFAM" id="SSF53756">
    <property type="entry name" value="UDP-Glycosyltransferase/glycogen phosphorylase"/>
    <property type="match status" value="1"/>
</dbReference>
<evidence type="ECO:0000256" key="6">
    <source>
        <dbReference type="ARBA" id="ARBA00022737"/>
    </source>
</evidence>
<dbReference type="Pfam" id="PF13181">
    <property type="entry name" value="TPR_8"/>
    <property type="match status" value="1"/>
</dbReference>
<dbReference type="Pfam" id="PF13844">
    <property type="entry name" value="Glyco_transf_41"/>
    <property type="match status" value="2"/>
</dbReference>
<dbReference type="SMART" id="SM00028">
    <property type="entry name" value="TPR"/>
    <property type="match status" value="5"/>
</dbReference>
<accession>A0A371X6J5</accession>
<comment type="pathway">
    <text evidence="1">Protein modification; protein glycosylation.</text>
</comment>
<dbReference type="SUPFAM" id="SSF48452">
    <property type="entry name" value="TPR-like"/>
    <property type="match status" value="1"/>
</dbReference>
<dbReference type="EC" id="2.4.1.255" evidence="3"/>
<dbReference type="GO" id="GO:0097363">
    <property type="term" value="F:protein O-acetylglucosaminyltransferase activity"/>
    <property type="evidence" value="ECO:0007669"/>
    <property type="project" value="UniProtKB-EC"/>
</dbReference>
<proteinExistence type="inferred from homology"/>
<keyword evidence="7 8" id="KW-0802">TPR repeat</keyword>
<evidence type="ECO:0000256" key="5">
    <source>
        <dbReference type="ARBA" id="ARBA00022679"/>
    </source>
</evidence>
<dbReference type="PANTHER" id="PTHR44366:SF1">
    <property type="entry name" value="UDP-N-ACETYLGLUCOSAMINE--PEPTIDE N-ACETYLGLUCOSAMINYLTRANSFERASE 110 KDA SUBUNIT"/>
    <property type="match status" value="1"/>
</dbReference>
<dbReference type="PROSITE" id="PS50005">
    <property type="entry name" value="TPR"/>
    <property type="match status" value="3"/>
</dbReference>
<dbReference type="PROSITE" id="PS51257">
    <property type="entry name" value="PROKAR_LIPOPROTEIN"/>
    <property type="match status" value="1"/>
</dbReference>
<dbReference type="PANTHER" id="PTHR44366">
    <property type="entry name" value="UDP-N-ACETYLGLUCOSAMINE--PEPTIDE N-ACETYLGLUCOSAMINYLTRANSFERASE 110 KDA SUBUNIT"/>
    <property type="match status" value="1"/>
</dbReference>
<evidence type="ECO:0000313" key="10">
    <source>
        <dbReference type="EMBL" id="RFC64849.1"/>
    </source>
</evidence>
<keyword evidence="6" id="KW-0677">Repeat</keyword>
<feature type="repeat" description="TPR" evidence="8">
    <location>
        <begin position="74"/>
        <end position="107"/>
    </location>
</feature>
<feature type="repeat" description="TPR" evidence="8">
    <location>
        <begin position="142"/>
        <end position="175"/>
    </location>
</feature>
<keyword evidence="4" id="KW-0328">Glycosyltransferase</keyword>
<keyword evidence="5" id="KW-0808">Transferase</keyword>
<dbReference type="Gene3D" id="3.40.50.2000">
    <property type="entry name" value="Glycogen Phosphorylase B"/>
    <property type="match status" value="1"/>
</dbReference>
<name>A0A371X6J5_9HYPH</name>
<evidence type="ECO:0000256" key="4">
    <source>
        <dbReference type="ARBA" id="ARBA00022676"/>
    </source>
</evidence>
<gene>
    <name evidence="10" type="ORF">DY251_17960</name>
</gene>
<dbReference type="InterPro" id="IPR037919">
    <property type="entry name" value="OGT"/>
</dbReference>
<dbReference type="Gene3D" id="3.40.50.11380">
    <property type="match status" value="1"/>
</dbReference>
<comment type="caution">
    <text evidence="10">The sequence shown here is derived from an EMBL/GenBank/DDBJ whole genome shotgun (WGS) entry which is preliminary data.</text>
</comment>
<comment type="similarity">
    <text evidence="2">Belongs to the glycosyltransferase 41 family. O-GlcNAc transferase subfamily.</text>
</comment>
<dbReference type="Pfam" id="PF13432">
    <property type="entry name" value="TPR_16"/>
    <property type="match status" value="1"/>
</dbReference>
<evidence type="ECO:0000256" key="2">
    <source>
        <dbReference type="ARBA" id="ARBA00005386"/>
    </source>
</evidence>
<sequence>MNIYTDRAQAFASAVAACNAGDWPRAEQLLQTAIQLDPRNARAHDLLGMSHYFQNKLGDAEQSIRNALSIEDNADFHFSLGLVLSKALKFEGAAVAYGNSLRLDPNSIATCNNLANIYLNLDRHEEAINLFRKSTELQPQFSVGFANLGMSLFERRRFAEAVTALERALSLDPSLNKLRGLLAESLIELGRFKEAMEVSKTAEFWGQLQFDKRRTLSWDDLAEVDEKYLQTIDSPEFRPSLPPFRSIGMPGMTPVLEKQAALRHGAYAIRTLQLPPMCGYRQIGTDGARLKIGYLSSDFHNHATLFLLLGVLEQHDSSALEVFIFSYGHVKDDEYSKRLRALDVPVIDISEATDEQAAQVIFERQIDIVVELKGFTDGARLGITGRRPAPVIISWLGYPGTLGHPRLADYVISDPTITPPECAPHFSERLALMPHCYQPNDRRFALPAPPSRAEAGLPDEGFVFCSFNQPFKFNPETFDVWARLINCVPGSVLWLLDQRIDLVRDNIVKELEKRGTSRDRVIFSPATPHAKHLARMRLADLALDTFPYTSHTTGSDALWAGVPLITRKGETFASRVAASLLTTHGFPELITDNYEDYFKLAFELATDAKRHSTLKALLDQARADSPLFNTQQFTRDIERLYRQIARNHNLPEHLRAPVLQLD</sequence>
<evidence type="ECO:0000256" key="3">
    <source>
        <dbReference type="ARBA" id="ARBA00011970"/>
    </source>
</evidence>
<dbReference type="RefSeq" id="WP_116625292.1">
    <property type="nucleotide sequence ID" value="NZ_QURN01000016.1"/>
</dbReference>
<dbReference type="GO" id="GO:0006493">
    <property type="term" value="P:protein O-linked glycosylation"/>
    <property type="evidence" value="ECO:0007669"/>
    <property type="project" value="InterPro"/>
</dbReference>
<feature type="domain" description="O-GlcNAc transferase C-terminal" evidence="9">
    <location>
        <begin position="451"/>
        <end position="637"/>
    </location>
</feature>
<evidence type="ECO:0000256" key="8">
    <source>
        <dbReference type="PROSITE-ProRule" id="PRU00339"/>
    </source>
</evidence>
<reference evidence="11" key="1">
    <citation type="submission" date="2018-08" db="EMBL/GenBank/DDBJ databases">
        <authorList>
            <person name="Im W.T."/>
        </authorList>
    </citation>
    <scope>NUCLEOTIDE SEQUENCE [LARGE SCALE GENOMIC DNA]</scope>
    <source>
        <strain evidence="11">LA-28</strain>
    </source>
</reference>
<evidence type="ECO:0000256" key="1">
    <source>
        <dbReference type="ARBA" id="ARBA00004922"/>
    </source>
</evidence>
<evidence type="ECO:0000256" key="7">
    <source>
        <dbReference type="ARBA" id="ARBA00022803"/>
    </source>
</evidence>
<evidence type="ECO:0000313" key="11">
    <source>
        <dbReference type="Proteomes" id="UP000262379"/>
    </source>
</evidence>
<protein>
    <recommendedName>
        <fullName evidence="3">protein O-GlcNAc transferase</fullName>
        <ecNumber evidence="3">2.4.1.255</ecNumber>
    </recommendedName>
</protein>
<dbReference type="Gene3D" id="1.25.40.10">
    <property type="entry name" value="Tetratricopeptide repeat domain"/>
    <property type="match status" value="2"/>
</dbReference>
<keyword evidence="11" id="KW-1185">Reference proteome</keyword>
<feature type="repeat" description="TPR" evidence="8">
    <location>
        <begin position="108"/>
        <end position="141"/>
    </location>
</feature>
<dbReference type="EMBL" id="QURN01000016">
    <property type="protein sequence ID" value="RFC64849.1"/>
    <property type="molecule type" value="Genomic_DNA"/>
</dbReference>
<organism evidence="10 11">
    <name type="scientific">Mesorhizobium denitrificans</name>
    <dbReference type="NCBI Taxonomy" id="2294114"/>
    <lineage>
        <taxon>Bacteria</taxon>
        <taxon>Pseudomonadati</taxon>
        <taxon>Pseudomonadota</taxon>
        <taxon>Alphaproteobacteria</taxon>
        <taxon>Hyphomicrobiales</taxon>
        <taxon>Phyllobacteriaceae</taxon>
        <taxon>Mesorhizobium</taxon>
    </lineage>
</organism>
<dbReference type="InterPro" id="IPR029489">
    <property type="entry name" value="OGT/SEC/SPY_C"/>
</dbReference>
<feature type="domain" description="O-GlcNAc transferase C-terminal" evidence="9">
    <location>
        <begin position="239"/>
        <end position="443"/>
    </location>
</feature>